<organism evidence="1 2">
    <name type="scientific">Acidithiobacillus montserratensis</name>
    <dbReference type="NCBI Taxonomy" id="2729135"/>
    <lineage>
        <taxon>Bacteria</taxon>
        <taxon>Pseudomonadati</taxon>
        <taxon>Pseudomonadota</taxon>
        <taxon>Acidithiobacillia</taxon>
        <taxon>Acidithiobacillales</taxon>
        <taxon>Acidithiobacillaceae</taxon>
        <taxon>Acidithiobacillus</taxon>
    </lineage>
</organism>
<dbReference type="EC" id="3.2.2.27" evidence="1"/>
<keyword evidence="1" id="KW-0378">Hydrolase</keyword>
<keyword evidence="1" id="KW-0326">Glycosidase</keyword>
<name>A0ACD5HIJ9_9PROT</name>
<protein>
    <submittedName>
        <fullName evidence="1">Uracil-DNA glycosylase</fullName>
        <ecNumber evidence="1">3.2.2.27</ecNumber>
    </submittedName>
</protein>
<reference evidence="1 2" key="1">
    <citation type="journal article" date="2021" name="ISME J.">
        <title>Genomic evolution of the class Acidithiobacillia: deep-branching Proteobacteria living in extreme acidic conditions.</title>
        <authorList>
            <person name="Moya-Beltran A."/>
            <person name="Beard S."/>
            <person name="Rojas-Villalobos C."/>
            <person name="Issotta F."/>
            <person name="Gallardo Y."/>
            <person name="Ulloa R."/>
            <person name="Giaveno A."/>
            <person name="Degli Esposti M."/>
            <person name="Johnson D.B."/>
            <person name="Quatrini R."/>
        </authorList>
    </citation>
    <scope>NUCLEOTIDE SEQUENCE [LARGE SCALE GENOMIC DNA]</scope>
    <source>
        <strain evidence="1 2">GG1-14</strain>
    </source>
</reference>
<sequence>MADPVLHGLLVIGEAPGADEDREGKGFVGRSGKLLQNLLGQHGFVRGRDYGCANVVRCRPAGNRPPSAAETWDCLPYLAQTIATSCPCVILCVGRSASTIFLGSGTLLSHILDADGRQKAGYPDLHPQLLPVSAVITQIPVIPMPHTSPLAWNRVSPDGRGWAEIGRAQVNRAVTLAGVLSTR</sequence>
<dbReference type="EMBL" id="CP127526">
    <property type="protein sequence ID" value="XRI74604.1"/>
    <property type="molecule type" value="Genomic_DNA"/>
</dbReference>
<accession>A0ACD5HIJ9</accession>
<evidence type="ECO:0000313" key="1">
    <source>
        <dbReference type="EMBL" id="XRI74604.1"/>
    </source>
</evidence>
<keyword evidence="2" id="KW-1185">Reference proteome</keyword>
<dbReference type="Proteomes" id="UP001195965">
    <property type="component" value="Chromosome"/>
</dbReference>
<proteinExistence type="predicted"/>
<evidence type="ECO:0000313" key="2">
    <source>
        <dbReference type="Proteomes" id="UP001195965"/>
    </source>
</evidence>
<gene>
    <name evidence="1" type="ORF">HHS34_005280</name>
</gene>